<evidence type="ECO:0000313" key="4">
    <source>
        <dbReference type="Proteomes" id="UP001489004"/>
    </source>
</evidence>
<feature type="compositionally biased region" description="Basic and acidic residues" evidence="2">
    <location>
        <begin position="1"/>
        <end position="12"/>
    </location>
</feature>
<proteinExistence type="predicted"/>
<feature type="compositionally biased region" description="Acidic residues" evidence="2">
    <location>
        <begin position="69"/>
        <end position="81"/>
    </location>
</feature>
<evidence type="ECO:0000256" key="2">
    <source>
        <dbReference type="SAM" id="MobiDB-lite"/>
    </source>
</evidence>
<dbReference type="PANTHER" id="PTHR31551">
    <property type="entry name" value="PRE-MRNA-SPLICING FACTOR CWF18"/>
    <property type="match status" value="1"/>
</dbReference>
<dbReference type="GO" id="GO:0071014">
    <property type="term" value="C:post-mRNA release spliceosomal complex"/>
    <property type="evidence" value="ECO:0007669"/>
    <property type="project" value="TreeGrafter"/>
</dbReference>
<protein>
    <recommendedName>
        <fullName evidence="5">Coiled-coil domain-containing protein 12</fullName>
    </recommendedName>
</protein>
<evidence type="ECO:0000313" key="3">
    <source>
        <dbReference type="EMBL" id="KAK9823639.1"/>
    </source>
</evidence>
<gene>
    <name evidence="3" type="ORF">WJX72_004384</name>
</gene>
<evidence type="ECO:0000256" key="1">
    <source>
        <dbReference type="SAM" id="Coils"/>
    </source>
</evidence>
<feature type="coiled-coil region" evidence="1">
    <location>
        <begin position="96"/>
        <end position="123"/>
    </location>
</feature>
<dbReference type="PANTHER" id="PTHR31551:SF1">
    <property type="entry name" value="COILED-COIL DOMAIN-CONTAINING PROTEIN 12"/>
    <property type="match status" value="1"/>
</dbReference>
<dbReference type="EMBL" id="JALJOR010000002">
    <property type="protein sequence ID" value="KAK9823639.1"/>
    <property type="molecule type" value="Genomic_DNA"/>
</dbReference>
<feature type="compositionally biased region" description="Basic and acidic residues" evidence="2">
    <location>
        <begin position="51"/>
        <end position="60"/>
    </location>
</feature>
<accession>A0AAW1QQB4</accession>
<dbReference type="AlphaFoldDB" id="A0AAW1QQB4"/>
<feature type="region of interest" description="Disordered" evidence="2">
    <location>
        <begin position="1"/>
        <end position="36"/>
    </location>
</feature>
<comment type="caution">
    <text evidence="3">The sequence shown here is derived from an EMBL/GenBank/DDBJ whole genome shotgun (WGS) entry which is preliminary data.</text>
</comment>
<organism evidence="3 4">
    <name type="scientific">[Myrmecia] bisecta</name>
    <dbReference type="NCBI Taxonomy" id="41462"/>
    <lineage>
        <taxon>Eukaryota</taxon>
        <taxon>Viridiplantae</taxon>
        <taxon>Chlorophyta</taxon>
        <taxon>core chlorophytes</taxon>
        <taxon>Trebouxiophyceae</taxon>
        <taxon>Trebouxiales</taxon>
        <taxon>Trebouxiaceae</taxon>
        <taxon>Myrmecia</taxon>
    </lineage>
</organism>
<name>A0AAW1QQB4_9CHLO</name>
<reference evidence="3 4" key="1">
    <citation type="journal article" date="2024" name="Nat. Commun.">
        <title>Phylogenomics reveals the evolutionary origins of lichenization in chlorophyte algae.</title>
        <authorList>
            <person name="Puginier C."/>
            <person name="Libourel C."/>
            <person name="Otte J."/>
            <person name="Skaloud P."/>
            <person name="Haon M."/>
            <person name="Grisel S."/>
            <person name="Petersen M."/>
            <person name="Berrin J.G."/>
            <person name="Delaux P.M."/>
            <person name="Dal Grande F."/>
            <person name="Keller J."/>
        </authorList>
    </citation>
    <scope>NUCLEOTIDE SEQUENCE [LARGE SCALE GENOMIC DNA]</scope>
    <source>
        <strain evidence="3 4">SAG 2043</strain>
    </source>
</reference>
<dbReference type="Proteomes" id="UP001489004">
    <property type="component" value="Unassembled WGS sequence"/>
</dbReference>
<dbReference type="Pfam" id="PF08315">
    <property type="entry name" value="cwf18"/>
    <property type="match status" value="1"/>
</dbReference>
<evidence type="ECO:0008006" key="5">
    <source>
        <dbReference type="Google" id="ProtNLM"/>
    </source>
</evidence>
<keyword evidence="1" id="KW-0175">Coiled coil</keyword>
<dbReference type="GO" id="GO:0005684">
    <property type="term" value="C:U2-type spliceosomal complex"/>
    <property type="evidence" value="ECO:0007669"/>
    <property type="project" value="TreeGrafter"/>
</dbReference>
<feature type="region of interest" description="Disordered" evidence="2">
    <location>
        <begin position="48"/>
        <end position="82"/>
    </location>
</feature>
<feature type="compositionally biased region" description="Low complexity" evidence="2">
    <location>
        <begin position="14"/>
        <end position="23"/>
    </location>
</feature>
<keyword evidence="4" id="KW-1185">Reference proteome</keyword>
<dbReference type="InterPro" id="IPR013169">
    <property type="entry name" value="mRNA_splic_Cwf18-like"/>
</dbReference>
<sequence>MEDAQARKERLRALKAAAESAGAQHEREEPGTAAVEDVPVLKFRNYAPTSKKIEHTKVDPAHPPPVEEPVLEPEATNEPEQDLLTVAPKKANWDLRRDLSKKLAKLERRTQRAMIQLMQEQERAKLDQDTED</sequence>